<sequence>TSYHIVAHDSTIGPLAAILIEDSQWKGGQPGFASFIAIERYEDDSIKIRYRDGYSGEGDYVIQKSCGKIICSQNEITGQLMKYYVDVPK</sequence>
<dbReference type="SUPFAM" id="SSF53254">
    <property type="entry name" value="Phosphoglycerate mutase-like"/>
    <property type="match status" value="1"/>
</dbReference>
<feature type="non-terminal residue" evidence="1">
    <location>
        <position position="89"/>
    </location>
</feature>
<dbReference type="Gene3D" id="3.40.50.1240">
    <property type="entry name" value="Phosphoglycerate mutase-like"/>
    <property type="match status" value="1"/>
</dbReference>
<protein>
    <submittedName>
        <fullName evidence="1">Histidine acid phosphatase family protein</fullName>
    </submittedName>
</protein>
<dbReference type="AlphaFoldDB" id="A0A146KDY5"/>
<name>A0A146KDY5_9EUKA</name>
<proteinExistence type="predicted"/>
<dbReference type="InterPro" id="IPR029033">
    <property type="entry name" value="His_PPase_superfam"/>
</dbReference>
<dbReference type="EMBL" id="GDID01002188">
    <property type="protein sequence ID" value="JAP94418.1"/>
    <property type="molecule type" value="Transcribed_RNA"/>
</dbReference>
<organism evidence="1">
    <name type="scientific">Trepomonas sp. PC1</name>
    <dbReference type="NCBI Taxonomy" id="1076344"/>
    <lineage>
        <taxon>Eukaryota</taxon>
        <taxon>Metamonada</taxon>
        <taxon>Diplomonadida</taxon>
        <taxon>Hexamitidae</taxon>
        <taxon>Hexamitinae</taxon>
        <taxon>Trepomonas</taxon>
    </lineage>
</organism>
<reference evidence="1" key="1">
    <citation type="submission" date="2015-07" db="EMBL/GenBank/DDBJ databases">
        <title>Adaptation to a free-living lifestyle via gene acquisitions in the diplomonad Trepomonas sp. PC1.</title>
        <authorList>
            <person name="Xu F."/>
            <person name="Jerlstrom-Hultqvist J."/>
            <person name="Kolisko M."/>
            <person name="Simpson A.G.B."/>
            <person name="Roger A.J."/>
            <person name="Svard S.G."/>
            <person name="Andersson J.O."/>
        </authorList>
    </citation>
    <scope>NUCLEOTIDE SEQUENCE</scope>
    <source>
        <strain evidence="1">PC1</strain>
    </source>
</reference>
<feature type="non-terminal residue" evidence="1">
    <location>
        <position position="1"/>
    </location>
</feature>
<accession>A0A146KDY5</accession>
<gene>
    <name evidence="1" type="ORF">TPC1_12935</name>
</gene>
<evidence type="ECO:0000313" key="1">
    <source>
        <dbReference type="EMBL" id="JAP94418.1"/>
    </source>
</evidence>